<keyword evidence="5" id="KW-0067">ATP-binding</keyword>
<dbReference type="GO" id="GO:0005524">
    <property type="term" value="F:ATP binding"/>
    <property type="evidence" value="ECO:0007669"/>
    <property type="project" value="UniProtKB-KW"/>
</dbReference>
<gene>
    <name evidence="7" type="ORF">Vretimale_7511</name>
</gene>
<dbReference type="GO" id="GO:0006261">
    <property type="term" value="P:DNA-templated DNA replication"/>
    <property type="evidence" value="ECO:0007669"/>
    <property type="project" value="TreeGrafter"/>
</dbReference>
<dbReference type="GO" id="GO:0005663">
    <property type="term" value="C:DNA replication factor C complex"/>
    <property type="evidence" value="ECO:0007669"/>
    <property type="project" value="TreeGrafter"/>
</dbReference>
<evidence type="ECO:0000256" key="3">
    <source>
        <dbReference type="ARBA" id="ARBA00022705"/>
    </source>
</evidence>
<accession>A0A8J4LLL4</accession>
<dbReference type="GO" id="GO:0005634">
    <property type="term" value="C:nucleus"/>
    <property type="evidence" value="ECO:0007669"/>
    <property type="project" value="TreeGrafter"/>
</dbReference>
<evidence type="ECO:0000259" key="6">
    <source>
        <dbReference type="SMART" id="SM00382"/>
    </source>
</evidence>
<name>A0A8J4LLL4_9CHLO</name>
<dbReference type="InterPro" id="IPR027417">
    <property type="entry name" value="P-loop_NTPase"/>
</dbReference>
<sequence>MSTQPWVEKYRPKNVKEVAFQEEVVNTLTRALETANLPHLLFYGPPGTGKTSTALAIARQLYGPELIKTRVMELNASDERGIHVVREKVKSFAAAAVGAPVPGYPCPPYKLLILDEADSMTQDAQNALRRTMETYSRVTRFVFICNYVSRIIEPLASRCAKFRFKPLQPVVMAGRIEHICEKEGVTLCPGALETLSAVHGGDLRRAITTLQSVARLKGGVVDKATLFDVSGRVPPDVISGLAASCKAPGAFAGLQQRVIDIVAEGFAAQQVLQQLQVTGACEHATSPPAAHPLHGLLNSTPSCIDDTCVCRRRVKAIWASEAKATFEVQDRDTIIF</sequence>
<comment type="subunit">
    <text evidence="2">Heterotetramer of subunits RFC2, RFC3, RFC4 and RFC5 that can form a complex with RFC1.</text>
</comment>
<evidence type="ECO:0000256" key="5">
    <source>
        <dbReference type="ARBA" id="ARBA00022840"/>
    </source>
</evidence>
<dbReference type="InterPro" id="IPR047854">
    <property type="entry name" value="RFC_lid"/>
</dbReference>
<keyword evidence="3" id="KW-0235">DNA replication</keyword>
<dbReference type="Gene3D" id="3.40.50.300">
    <property type="entry name" value="P-loop containing nucleotide triphosphate hydrolases"/>
    <property type="match status" value="1"/>
</dbReference>
<feature type="domain" description="AAA+ ATPase" evidence="6">
    <location>
        <begin position="36"/>
        <end position="170"/>
    </location>
</feature>
<dbReference type="SMART" id="SM00382">
    <property type="entry name" value="AAA"/>
    <property type="match status" value="1"/>
</dbReference>
<dbReference type="AlphaFoldDB" id="A0A8J4LLL4"/>
<protein>
    <recommendedName>
        <fullName evidence="6">AAA+ ATPase domain-containing protein</fullName>
    </recommendedName>
</protein>
<dbReference type="PANTHER" id="PTHR11669:SF20">
    <property type="entry name" value="REPLICATION FACTOR C SUBUNIT 4"/>
    <property type="match status" value="1"/>
</dbReference>
<dbReference type="Pfam" id="PF00004">
    <property type="entry name" value="AAA"/>
    <property type="match status" value="1"/>
</dbReference>
<evidence type="ECO:0000256" key="1">
    <source>
        <dbReference type="ARBA" id="ARBA00005378"/>
    </source>
</evidence>
<evidence type="ECO:0000256" key="2">
    <source>
        <dbReference type="ARBA" id="ARBA00011480"/>
    </source>
</evidence>
<dbReference type="Proteomes" id="UP000722791">
    <property type="component" value="Unassembled WGS sequence"/>
</dbReference>
<dbReference type="PANTHER" id="PTHR11669">
    <property type="entry name" value="REPLICATION FACTOR C / DNA POLYMERASE III GAMMA-TAU SUBUNIT"/>
    <property type="match status" value="1"/>
</dbReference>
<dbReference type="GO" id="GO:0006281">
    <property type="term" value="P:DNA repair"/>
    <property type="evidence" value="ECO:0007669"/>
    <property type="project" value="TreeGrafter"/>
</dbReference>
<dbReference type="GO" id="GO:0003689">
    <property type="term" value="F:DNA clamp loader activity"/>
    <property type="evidence" value="ECO:0007669"/>
    <property type="project" value="TreeGrafter"/>
</dbReference>
<dbReference type="CDD" id="cd18140">
    <property type="entry name" value="HLD_clamp_RFC"/>
    <property type="match status" value="1"/>
</dbReference>
<proteinExistence type="inferred from homology"/>
<evidence type="ECO:0000313" key="7">
    <source>
        <dbReference type="EMBL" id="GIM02669.1"/>
    </source>
</evidence>
<comment type="caution">
    <text evidence="7">The sequence shown here is derived from an EMBL/GenBank/DDBJ whole genome shotgun (WGS) entry which is preliminary data.</text>
</comment>
<dbReference type="GO" id="GO:0016887">
    <property type="term" value="F:ATP hydrolysis activity"/>
    <property type="evidence" value="ECO:0007669"/>
    <property type="project" value="InterPro"/>
</dbReference>
<evidence type="ECO:0000313" key="8">
    <source>
        <dbReference type="Proteomes" id="UP000722791"/>
    </source>
</evidence>
<dbReference type="EMBL" id="BNCQ01000012">
    <property type="protein sequence ID" value="GIM02669.1"/>
    <property type="molecule type" value="Genomic_DNA"/>
</dbReference>
<dbReference type="InterPro" id="IPR003959">
    <property type="entry name" value="ATPase_AAA_core"/>
</dbReference>
<comment type="similarity">
    <text evidence="1">Belongs to the activator 1 small subunits family.</text>
</comment>
<dbReference type="SUPFAM" id="SSF52540">
    <property type="entry name" value="P-loop containing nucleoside triphosphate hydrolases"/>
    <property type="match status" value="1"/>
</dbReference>
<reference evidence="7" key="1">
    <citation type="journal article" date="2021" name="Proc. Natl. Acad. Sci. U.S.A.">
        <title>Three genomes in the algal genus Volvox reveal the fate of a haploid sex-determining region after a transition to homothallism.</title>
        <authorList>
            <person name="Yamamoto K."/>
            <person name="Hamaji T."/>
            <person name="Kawai-Toyooka H."/>
            <person name="Matsuzaki R."/>
            <person name="Takahashi F."/>
            <person name="Nishimura Y."/>
            <person name="Kawachi M."/>
            <person name="Noguchi H."/>
            <person name="Minakuchi Y."/>
            <person name="Umen J.G."/>
            <person name="Toyoda A."/>
            <person name="Nozaki H."/>
        </authorList>
    </citation>
    <scope>NUCLEOTIDE SEQUENCE</scope>
    <source>
        <strain evidence="7">NIES-3785</strain>
    </source>
</reference>
<dbReference type="CDD" id="cd00009">
    <property type="entry name" value="AAA"/>
    <property type="match status" value="1"/>
</dbReference>
<dbReference type="InterPro" id="IPR003593">
    <property type="entry name" value="AAA+_ATPase"/>
</dbReference>
<dbReference type="Gene3D" id="1.10.8.60">
    <property type="match status" value="1"/>
</dbReference>
<keyword evidence="4" id="KW-0547">Nucleotide-binding</keyword>
<dbReference type="InterPro" id="IPR050238">
    <property type="entry name" value="DNA_Rep/Repair_Clamp_Loader"/>
</dbReference>
<dbReference type="FunFam" id="3.40.50.300:FF:000129">
    <property type="entry name" value="Replication factor C subunit 5"/>
    <property type="match status" value="1"/>
</dbReference>
<organism evidence="7 8">
    <name type="scientific">Volvox reticuliferus</name>
    <dbReference type="NCBI Taxonomy" id="1737510"/>
    <lineage>
        <taxon>Eukaryota</taxon>
        <taxon>Viridiplantae</taxon>
        <taxon>Chlorophyta</taxon>
        <taxon>core chlorophytes</taxon>
        <taxon>Chlorophyceae</taxon>
        <taxon>CS clade</taxon>
        <taxon>Chlamydomonadales</taxon>
        <taxon>Volvocaceae</taxon>
        <taxon>Volvox</taxon>
    </lineage>
</organism>
<evidence type="ECO:0000256" key="4">
    <source>
        <dbReference type="ARBA" id="ARBA00022741"/>
    </source>
</evidence>
<dbReference type="Pfam" id="PF21960">
    <property type="entry name" value="RCF1-5-like_lid"/>
    <property type="match status" value="1"/>
</dbReference>